<keyword evidence="4 5" id="KW-0143">Chaperone</keyword>
<dbReference type="OrthoDB" id="9783509at2"/>
<name>A0A0W0RVT6_LEGBO</name>
<dbReference type="GO" id="GO:0043022">
    <property type="term" value="F:ribosome binding"/>
    <property type="evidence" value="ECO:0007669"/>
    <property type="project" value="InterPro"/>
</dbReference>
<evidence type="ECO:0000256" key="3">
    <source>
        <dbReference type="ARBA" id="ARBA00022552"/>
    </source>
</evidence>
<dbReference type="Gene3D" id="2.40.30.60">
    <property type="entry name" value="RimM"/>
    <property type="match status" value="1"/>
</dbReference>
<feature type="domain" description="RimM N-terminal" evidence="6">
    <location>
        <begin position="9"/>
        <end position="90"/>
    </location>
</feature>
<gene>
    <name evidence="5 8" type="primary">rimM</name>
    <name evidence="8" type="ORF">Lboz_1056</name>
</gene>
<evidence type="ECO:0000259" key="7">
    <source>
        <dbReference type="Pfam" id="PF24986"/>
    </source>
</evidence>
<dbReference type="AlphaFoldDB" id="A0A0W0RVT6"/>
<dbReference type="Pfam" id="PF24986">
    <property type="entry name" value="PRC_RimM"/>
    <property type="match status" value="1"/>
</dbReference>
<comment type="similarity">
    <text evidence="5">Belongs to the RimM family.</text>
</comment>
<dbReference type="GO" id="GO:0005840">
    <property type="term" value="C:ribosome"/>
    <property type="evidence" value="ECO:0007669"/>
    <property type="project" value="InterPro"/>
</dbReference>
<keyword evidence="3 5" id="KW-0698">rRNA processing</keyword>
<proteinExistence type="inferred from homology"/>
<keyword evidence="1 5" id="KW-0963">Cytoplasm</keyword>
<comment type="subcellular location">
    <subcellularLocation>
        <location evidence="5">Cytoplasm</location>
    </subcellularLocation>
</comment>
<dbReference type="RefSeq" id="WP_058458736.1">
    <property type="nucleotide sequence ID" value="NZ_CAAAIY010000004.1"/>
</dbReference>
<accession>A0A0W0RVT6</accession>
<dbReference type="Gene3D" id="2.30.30.240">
    <property type="entry name" value="PRC-barrel domain"/>
    <property type="match status" value="1"/>
</dbReference>
<dbReference type="STRING" id="447.Lboz_1056"/>
<dbReference type="InterPro" id="IPR002676">
    <property type="entry name" value="RimM_N"/>
</dbReference>
<dbReference type="EMBL" id="LNXU01000012">
    <property type="protein sequence ID" value="KTC75069.1"/>
    <property type="molecule type" value="Genomic_DNA"/>
</dbReference>
<comment type="function">
    <text evidence="5">An accessory protein needed during the final step in the assembly of 30S ribosomal subunit, possibly for assembly of the head region. Essential for efficient processing of 16S rRNA. May be needed both before and after RbfA during the maturation of 16S rRNA. It has affinity for free ribosomal 30S subunits but not for 70S ribosomes.</text>
</comment>
<sequence>MNNQENWIVIARFGRPHGVKGFVTVHSFTEPRDNVLKYADWHAFINNKWQPIKLLRAEAQNKAIIVQIEGYPEREHVAHLTNIEIAVQQEQLEKLEPGEYYWHQLIGMNVINQQGELFGKVIEIIPTGANDVLVVEGSKRHLIPYLPSKFILDIDTKQQIITVDWDMDF</sequence>
<organism evidence="8 9">
    <name type="scientific">Legionella bozemanae</name>
    <name type="common">Fluoribacter bozemanae</name>
    <dbReference type="NCBI Taxonomy" id="447"/>
    <lineage>
        <taxon>Bacteria</taxon>
        <taxon>Pseudomonadati</taxon>
        <taxon>Pseudomonadota</taxon>
        <taxon>Gammaproteobacteria</taxon>
        <taxon>Legionellales</taxon>
        <taxon>Legionellaceae</taxon>
        <taxon>Legionella</taxon>
    </lineage>
</organism>
<dbReference type="GO" id="GO:0006364">
    <property type="term" value="P:rRNA processing"/>
    <property type="evidence" value="ECO:0007669"/>
    <property type="project" value="UniProtKB-UniRule"/>
</dbReference>
<comment type="domain">
    <text evidence="5">The PRC barrel domain binds ribosomal protein uS19.</text>
</comment>
<protein>
    <recommendedName>
        <fullName evidence="5">Ribosome maturation factor RimM</fullName>
    </recommendedName>
</protein>
<dbReference type="HAMAP" id="MF_00014">
    <property type="entry name" value="Ribosome_mat_RimM"/>
    <property type="match status" value="1"/>
</dbReference>
<dbReference type="Pfam" id="PF01782">
    <property type="entry name" value="RimM"/>
    <property type="match status" value="1"/>
</dbReference>
<evidence type="ECO:0000313" key="8">
    <source>
        <dbReference type="EMBL" id="KTC75069.1"/>
    </source>
</evidence>
<comment type="caution">
    <text evidence="8">The sequence shown here is derived from an EMBL/GenBank/DDBJ whole genome shotgun (WGS) entry which is preliminary data.</text>
</comment>
<dbReference type="NCBIfam" id="TIGR02273">
    <property type="entry name" value="16S_RimM"/>
    <property type="match status" value="1"/>
</dbReference>
<dbReference type="InterPro" id="IPR011961">
    <property type="entry name" value="RimM"/>
</dbReference>
<dbReference type="PANTHER" id="PTHR33692:SF1">
    <property type="entry name" value="RIBOSOME MATURATION FACTOR RIMM"/>
    <property type="match status" value="1"/>
</dbReference>
<feature type="domain" description="Ribosome maturation factor RimM PRC barrel" evidence="7">
    <location>
        <begin position="102"/>
        <end position="168"/>
    </location>
</feature>
<dbReference type="Proteomes" id="UP000054695">
    <property type="component" value="Unassembled WGS sequence"/>
</dbReference>
<dbReference type="InterPro" id="IPR011033">
    <property type="entry name" value="PRC_barrel-like_sf"/>
</dbReference>
<dbReference type="SUPFAM" id="SSF50447">
    <property type="entry name" value="Translation proteins"/>
    <property type="match status" value="1"/>
</dbReference>
<dbReference type="GO" id="GO:0005737">
    <property type="term" value="C:cytoplasm"/>
    <property type="evidence" value="ECO:0007669"/>
    <property type="project" value="UniProtKB-SubCell"/>
</dbReference>
<dbReference type="GO" id="GO:0042274">
    <property type="term" value="P:ribosomal small subunit biogenesis"/>
    <property type="evidence" value="ECO:0007669"/>
    <property type="project" value="UniProtKB-UniRule"/>
</dbReference>
<evidence type="ECO:0000259" key="6">
    <source>
        <dbReference type="Pfam" id="PF01782"/>
    </source>
</evidence>
<evidence type="ECO:0000256" key="5">
    <source>
        <dbReference type="HAMAP-Rule" id="MF_00014"/>
    </source>
</evidence>
<comment type="subunit">
    <text evidence="5">Binds ribosomal protein uS19.</text>
</comment>
<evidence type="ECO:0000256" key="1">
    <source>
        <dbReference type="ARBA" id="ARBA00022490"/>
    </source>
</evidence>
<evidence type="ECO:0000256" key="2">
    <source>
        <dbReference type="ARBA" id="ARBA00022517"/>
    </source>
</evidence>
<keyword evidence="9" id="KW-1185">Reference proteome</keyword>
<dbReference type="InterPro" id="IPR036976">
    <property type="entry name" value="RimM_N_sf"/>
</dbReference>
<dbReference type="InterPro" id="IPR056792">
    <property type="entry name" value="PRC_RimM"/>
</dbReference>
<evidence type="ECO:0000256" key="4">
    <source>
        <dbReference type="ARBA" id="ARBA00023186"/>
    </source>
</evidence>
<reference evidence="8 9" key="1">
    <citation type="submission" date="2015-11" db="EMBL/GenBank/DDBJ databases">
        <title>Genomic analysis of 38 Legionella species identifies large and diverse effector repertoires.</title>
        <authorList>
            <person name="Burstein D."/>
            <person name="Amaro F."/>
            <person name="Zusman T."/>
            <person name="Lifshitz Z."/>
            <person name="Cohen O."/>
            <person name="Gilbert J.A."/>
            <person name="Pupko T."/>
            <person name="Shuman H.A."/>
            <person name="Segal G."/>
        </authorList>
    </citation>
    <scope>NUCLEOTIDE SEQUENCE [LARGE SCALE GENOMIC DNA]</scope>
    <source>
        <strain evidence="8 9">WIGA</strain>
    </source>
</reference>
<keyword evidence="2 5" id="KW-0690">Ribosome biogenesis</keyword>
<dbReference type="PATRIC" id="fig|447.4.peg.1136"/>
<evidence type="ECO:0000313" key="9">
    <source>
        <dbReference type="Proteomes" id="UP000054695"/>
    </source>
</evidence>
<dbReference type="PANTHER" id="PTHR33692">
    <property type="entry name" value="RIBOSOME MATURATION FACTOR RIMM"/>
    <property type="match status" value="1"/>
</dbReference>
<dbReference type="SUPFAM" id="SSF50346">
    <property type="entry name" value="PRC-barrel domain"/>
    <property type="match status" value="1"/>
</dbReference>
<dbReference type="InterPro" id="IPR009000">
    <property type="entry name" value="Transl_B-barrel_sf"/>
</dbReference>